<gene>
    <name evidence="2" type="ORF">DCC81_05005</name>
</gene>
<protein>
    <recommendedName>
        <fullName evidence="4">SusD/RagB family nutrient-binding outer membrane lipoprotein</fullName>
    </recommendedName>
</protein>
<evidence type="ECO:0000256" key="1">
    <source>
        <dbReference type="SAM" id="SignalP"/>
    </source>
</evidence>
<evidence type="ECO:0000313" key="3">
    <source>
        <dbReference type="Proteomes" id="UP000244450"/>
    </source>
</evidence>
<dbReference type="InterPro" id="IPR041662">
    <property type="entry name" value="SusD-like_2"/>
</dbReference>
<reference evidence="2 3" key="1">
    <citation type="submission" date="2018-04" db="EMBL/GenBank/DDBJ databases">
        <title>Chitinophaga fuyangensis sp. nov., isolated from soil in a chemical factory.</title>
        <authorList>
            <person name="Chen K."/>
        </authorList>
    </citation>
    <scope>NUCLEOTIDE SEQUENCE [LARGE SCALE GENOMIC DNA]</scope>
    <source>
        <strain evidence="2 3">LY-1</strain>
    </source>
</reference>
<sequence>MITRKILYSLGFLLLVGLAACNKFDEMNHDPSKSGSTQPEYLFTYGEKNAMDLIYAGTQNGSIGMLYAQYWTGDQANSSRYALDEGSNNALWSGLYITVNNLQESIRLNRLRQADVPAAKNQIACAWVMKAWIYQILADAYGNIPFSETNNLSKTITPKYDDAATVYKQLTDTLQAQIALMDETLPGFETGDGIFNGDMAKWKKLANSLLLRIAMREVDVNADAQKIIETAAPNAMTSNADNAEFKYLGVDPNAFPFNNSQREIIQYYVSSTLTDYMRNTHDPRLPVYARPATIPDTINGMRYGWSESDPDRKAAGYYSYPGSKVYSASMPGILMQYAEVEFILAEAAARGFATGDAATHYNNGVKSSVSYWADTSAANNFLANVPYTAGDWKNVIGTQKWLALYPQGLQGWFERNRLDPKKPNGDSLFLAPYNSIEDGSVKFVPYRLSYPKSEQTLNAASYQSAVQAMGGTDTQGSKKLWWDKY</sequence>
<dbReference type="OrthoDB" id="725917at2"/>
<organism evidence="2 3">
    <name type="scientific">Chitinophaga parva</name>
    <dbReference type="NCBI Taxonomy" id="2169414"/>
    <lineage>
        <taxon>Bacteria</taxon>
        <taxon>Pseudomonadati</taxon>
        <taxon>Bacteroidota</taxon>
        <taxon>Chitinophagia</taxon>
        <taxon>Chitinophagales</taxon>
        <taxon>Chitinophagaceae</taxon>
        <taxon>Chitinophaga</taxon>
    </lineage>
</organism>
<proteinExistence type="predicted"/>
<feature type="chain" id="PRO_5015494950" description="SusD/RagB family nutrient-binding outer membrane lipoprotein" evidence="1">
    <location>
        <begin position="20"/>
        <end position="485"/>
    </location>
</feature>
<dbReference type="Gene3D" id="1.25.40.390">
    <property type="match status" value="1"/>
</dbReference>
<dbReference type="Proteomes" id="UP000244450">
    <property type="component" value="Unassembled WGS sequence"/>
</dbReference>
<feature type="signal peptide" evidence="1">
    <location>
        <begin position="1"/>
        <end position="19"/>
    </location>
</feature>
<comment type="caution">
    <text evidence="2">The sequence shown here is derived from an EMBL/GenBank/DDBJ whole genome shotgun (WGS) entry which is preliminary data.</text>
</comment>
<evidence type="ECO:0000313" key="2">
    <source>
        <dbReference type="EMBL" id="PUZ28843.1"/>
    </source>
</evidence>
<evidence type="ECO:0008006" key="4">
    <source>
        <dbReference type="Google" id="ProtNLM"/>
    </source>
</evidence>
<dbReference type="EMBL" id="QCYK01000001">
    <property type="protein sequence ID" value="PUZ28843.1"/>
    <property type="molecule type" value="Genomic_DNA"/>
</dbReference>
<dbReference type="AlphaFoldDB" id="A0A2T7BMD4"/>
<keyword evidence="3" id="KW-1185">Reference proteome</keyword>
<dbReference type="InterPro" id="IPR011990">
    <property type="entry name" value="TPR-like_helical_dom_sf"/>
</dbReference>
<keyword evidence="1" id="KW-0732">Signal</keyword>
<accession>A0A2T7BMD4</accession>
<dbReference type="Pfam" id="PF12771">
    <property type="entry name" value="SusD-like_2"/>
    <property type="match status" value="1"/>
</dbReference>
<dbReference type="RefSeq" id="WP_108685483.1">
    <property type="nucleotide sequence ID" value="NZ_QCYK01000001.1"/>
</dbReference>
<dbReference type="PROSITE" id="PS51257">
    <property type="entry name" value="PROKAR_LIPOPROTEIN"/>
    <property type="match status" value="1"/>
</dbReference>
<dbReference type="SUPFAM" id="SSF48452">
    <property type="entry name" value="TPR-like"/>
    <property type="match status" value="1"/>
</dbReference>
<name>A0A2T7BMD4_9BACT</name>